<reference evidence="2" key="1">
    <citation type="journal article" date="2019" name="Int. J. Syst. Evol. Microbiol.">
        <title>The Global Catalogue of Microorganisms (GCM) 10K type strain sequencing project: providing services to taxonomists for standard genome sequencing and annotation.</title>
        <authorList>
            <consortium name="The Broad Institute Genomics Platform"/>
            <consortium name="The Broad Institute Genome Sequencing Center for Infectious Disease"/>
            <person name="Wu L."/>
            <person name="Ma J."/>
        </authorList>
    </citation>
    <scope>NUCLEOTIDE SEQUENCE [LARGE SCALE GENOMIC DNA]</scope>
    <source>
        <strain evidence="2">JCM 18274</strain>
    </source>
</reference>
<comment type="caution">
    <text evidence="1">The sequence shown here is derived from an EMBL/GenBank/DDBJ whole genome shotgun (WGS) entry which is preliminary data.</text>
</comment>
<evidence type="ECO:0008006" key="3">
    <source>
        <dbReference type="Google" id="ProtNLM"/>
    </source>
</evidence>
<dbReference type="RefSeq" id="WP_345273167.1">
    <property type="nucleotide sequence ID" value="NZ_BAABJH010000001.1"/>
</dbReference>
<proteinExistence type="predicted"/>
<keyword evidence="2" id="KW-1185">Reference proteome</keyword>
<gene>
    <name evidence="1" type="ORF">GCM10023311_12290</name>
</gene>
<dbReference type="EMBL" id="BAABJH010000001">
    <property type="protein sequence ID" value="GAA4889741.1"/>
    <property type="molecule type" value="Genomic_DNA"/>
</dbReference>
<name>A0ABP9EZ18_9FLAO</name>
<accession>A0ABP9EZ18</accession>
<protein>
    <recommendedName>
        <fullName evidence="3">Lipoprotein</fullName>
    </recommendedName>
</protein>
<dbReference type="Proteomes" id="UP001500433">
    <property type="component" value="Unassembled WGS sequence"/>
</dbReference>
<evidence type="ECO:0000313" key="2">
    <source>
        <dbReference type="Proteomes" id="UP001500433"/>
    </source>
</evidence>
<organism evidence="1 2">
    <name type="scientific">Flaviramulus aquimarinus</name>
    <dbReference type="NCBI Taxonomy" id="1170456"/>
    <lineage>
        <taxon>Bacteria</taxon>
        <taxon>Pseudomonadati</taxon>
        <taxon>Bacteroidota</taxon>
        <taxon>Flavobacteriia</taxon>
        <taxon>Flavobacteriales</taxon>
        <taxon>Flavobacteriaceae</taxon>
        <taxon>Flaviramulus</taxon>
    </lineage>
</organism>
<evidence type="ECO:0000313" key="1">
    <source>
        <dbReference type="EMBL" id="GAA4889741.1"/>
    </source>
</evidence>
<sequence length="142" mass="15967">MKFLFIILSLVFLDNSCSSSKINQDAIVLEYSASSRSFYKKITVNRKAILTVNKRDNSPISNTCSSNNWDTLIKKLESIDVQNIANLEAPSKDFLFDGAAMARLKIIYNGTTYETQPFDHGKPHENIAALVKEMLSISENIE</sequence>